<evidence type="ECO:0000256" key="1">
    <source>
        <dbReference type="SAM" id="MobiDB-lite"/>
    </source>
</evidence>
<feature type="domain" description="Amine oxidase" evidence="2">
    <location>
        <begin position="70"/>
        <end position="238"/>
    </location>
</feature>
<dbReference type="EMBL" id="RAWB01000013">
    <property type="protein sequence ID" value="RKH67797.1"/>
    <property type="molecule type" value="Genomic_DNA"/>
</dbReference>
<keyword evidence="4" id="KW-1185">Reference proteome</keyword>
<proteinExistence type="predicted"/>
<organism evidence="3 4">
    <name type="scientific">Corallococcus llansteffanensis</name>
    <dbReference type="NCBI Taxonomy" id="2316731"/>
    <lineage>
        <taxon>Bacteria</taxon>
        <taxon>Pseudomonadati</taxon>
        <taxon>Myxococcota</taxon>
        <taxon>Myxococcia</taxon>
        <taxon>Myxococcales</taxon>
        <taxon>Cystobacterineae</taxon>
        <taxon>Myxococcaceae</taxon>
        <taxon>Corallococcus</taxon>
    </lineage>
</organism>
<dbReference type="PROSITE" id="PS51318">
    <property type="entry name" value="TAT"/>
    <property type="match status" value="1"/>
</dbReference>
<dbReference type="InterPro" id="IPR002937">
    <property type="entry name" value="Amino_oxidase"/>
</dbReference>
<dbReference type="InterPro" id="IPR050464">
    <property type="entry name" value="Zeta_carotene_desat/Oxidored"/>
</dbReference>
<comment type="caution">
    <text evidence="3">The sequence shown here is derived from an EMBL/GenBank/DDBJ whole genome shotgun (WGS) entry which is preliminary data.</text>
</comment>
<evidence type="ECO:0000259" key="2">
    <source>
        <dbReference type="Pfam" id="PF01593"/>
    </source>
</evidence>
<dbReference type="SUPFAM" id="SSF51905">
    <property type="entry name" value="FAD/NAD(P)-binding domain"/>
    <property type="match status" value="1"/>
</dbReference>
<evidence type="ECO:0000313" key="3">
    <source>
        <dbReference type="EMBL" id="RKH67797.1"/>
    </source>
</evidence>
<feature type="region of interest" description="Disordered" evidence="1">
    <location>
        <begin position="1"/>
        <end position="31"/>
    </location>
</feature>
<dbReference type="Gene3D" id="3.50.50.60">
    <property type="entry name" value="FAD/NAD(P)-binding domain"/>
    <property type="match status" value="1"/>
</dbReference>
<reference evidence="4" key="1">
    <citation type="submission" date="2018-09" db="EMBL/GenBank/DDBJ databases">
        <authorList>
            <person name="Livingstone P.G."/>
            <person name="Whitworth D.E."/>
        </authorList>
    </citation>
    <scope>NUCLEOTIDE SEQUENCE [LARGE SCALE GENOMIC DNA]</scope>
    <source>
        <strain evidence="4">CA051B</strain>
    </source>
</reference>
<dbReference type="AlphaFoldDB" id="A0A3A8QGQ0"/>
<dbReference type="Proteomes" id="UP000272888">
    <property type="component" value="Unassembled WGS sequence"/>
</dbReference>
<gene>
    <name evidence="3" type="ORF">D7V93_02290</name>
</gene>
<dbReference type="InterPro" id="IPR036188">
    <property type="entry name" value="FAD/NAD-bd_sf"/>
</dbReference>
<evidence type="ECO:0000313" key="4">
    <source>
        <dbReference type="Proteomes" id="UP000272888"/>
    </source>
</evidence>
<dbReference type="GO" id="GO:0016491">
    <property type="term" value="F:oxidoreductase activity"/>
    <property type="evidence" value="ECO:0007669"/>
    <property type="project" value="InterPro"/>
</dbReference>
<dbReference type="PANTHER" id="PTHR42923:SF39">
    <property type="entry name" value="AMINO OXIDASE"/>
    <property type="match status" value="1"/>
</dbReference>
<protein>
    <submittedName>
        <fullName evidence="3">FAD-binding protein</fullName>
    </submittedName>
</protein>
<name>A0A3A8QGQ0_9BACT</name>
<dbReference type="InterPro" id="IPR006311">
    <property type="entry name" value="TAT_signal"/>
</dbReference>
<sequence length="310" mass="33593">MGAQPNGFTAPVSNRGIRDRRMRSMSPTPTLSRREVLAVASSVGLLGCAARSHLKPTAPARSAVVLGAGLAGLVAAFELMKRGFDVHVLEANAQPGGRIRTIRAPFPDGLCVEAGATHVVGAPDLLALFSELNVGLFEPARRGWPKRVLFKRGQRSVVNAGEATPEEDPPLREDEASWDFNGMLAKYFGTVKDHDPRNLDGSGPEFSRLDGLTAEQLLLERGASEGFRQMVELSFCPSGSLKTMSGLALMREALNIQLEIGWGSAKRVVGGADDNPNIHSRFSLLRRFGWGQGLRLWKRFCVHYTPVHGS</sequence>
<dbReference type="PANTHER" id="PTHR42923">
    <property type="entry name" value="PROTOPORPHYRINOGEN OXIDASE"/>
    <property type="match status" value="1"/>
</dbReference>
<dbReference type="Pfam" id="PF01593">
    <property type="entry name" value="Amino_oxidase"/>
    <property type="match status" value="1"/>
</dbReference>
<accession>A0A3A8QGQ0</accession>